<evidence type="ECO:0000313" key="3">
    <source>
        <dbReference type="Proteomes" id="UP001328107"/>
    </source>
</evidence>
<protein>
    <recommendedName>
        <fullName evidence="1">Peptidase C1A papain C-terminal domain-containing protein</fullName>
    </recommendedName>
</protein>
<dbReference type="InterPro" id="IPR000668">
    <property type="entry name" value="Peptidase_C1A_C"/>
</dbReference>
<dbReference type="EMBL" id="BTRK01000002">
    <property type="protein sequence ID" value="GMR36283.1"/>
    <property type="molecule type" value="Genomic_DNA"/>
</dbReference>
<organism evidence="2 3">
    <name type="scientific">Pristionchus mayeri</name>
    <dbReference type="NCBI Taxonomy" id="1317129"/>
    <lineage>
        <taxon>Eukaryota</taxon>
        <taxon>Metazoa</taxon>
        <taxon>Ecdysozoa</taxon>
        <taxon>Nematoda</taxon>
        <taxon>Chromadorea</taxon>
        <taxon>Rhabditida</taxon>
        <taxon>Rhabditina</taxon>
        <taxon>Diplogasteromorpha</taxon>
        <taxon>Diplogasteroidea</taxon>
        <taxon>Neodiplogasteridae</taxon>
        <taxon>Pristionchus</taxon>
    </lineage>
</organism>
<dbReference type="SUPFAM" id="SSF54001">
    <property type="entry name" value="Cysteine proteinases"/>
    <property type="match status" value="1"/>
</dbReference>
<reference evidence="3" key="1">
    <citation type="submission" date="2022-10" db="EMBL/GenBank/DDBJ databases">
        <title>Genome assembly of Pristionchus species.</title>
        <authorList>
            <person name="Yoshida K."/>
            <person name="Sommer R.J."/>
        </authorList>
    </citation>
    <scope>NUCLEOTIDE SEQUENCE [LARGE SCALE GENOMIC DNA]</scope>
    <source>
        <strain evidence="3">RS5460</strain>
    </source>
</reference>
<gene>
    <name evidence="2" type="ORF">PMAYCL1PPCAC_06478</name>
</gene>
<sequence length="109" mass="12943">ARKAYWLRSRPFDDDSMDWRVVRYANIKLDNLEDLLKRELFLYGPVMGCFIIGEQFLLYDSGIFDDSYDDFMYSHCMKLIGWGEEKGVKYWTYANSWGKNWGENGCLHG</sequence>
<proteinExistence type="predicted"/>
<feature type="non-terminal residue" evidence="2">
    <location>
        <position position="1"/>
    </location>
</feature>
<dbReference type="Proteomes" id="UP001328107">
    <property type="component" value="Unassembled WGS sequence"/>
</dbReference>
<dbReference type="AlphaFoldDB" id="A0AAN4ZD31"/>
<dbReference type="InterPro" id="IPR038765">
    <property type="entry name" value="Papain-like_cys_pep_sf"/>
</dbReference>
<comment type="caution">
    <text evidence="2">The sequence shown here is derived from an EMBL/GenBank/DDBJ whole genome shotgun (WGS) entry which is preliminary data.</text>
</comment>
<dbReference type="GO" id="GO:0006508">
    <property type="term" value="P:proteolysis"/>
    <property type="evidence" value="ECO:0007669"/>
    <property type="project" value="InterPro"/>
</dbReference>
<dbReference type="Gene3D" id="3.90.70.10">
    <property type="entry name" value="Cysteine proteinases"/>
    <property type="match status" value="1"/>
</dbReference>
<feature type="domain" description="Peptidase C1A papain C-terminal" evidence="1">
    <location>
        <begin position="23"/>
        <end position="105"/>
    </location>
</feature>
<evidence type="ECO:0000259" key="1">
    <source>
        <dbReference type="Pfam" id="PF00112"/>
    </source>
</evidence>
<dbReference type="Pfam" id="PF00112">
    <property type="entry name" value="Peptidase_C1"/>
    <property type="match status" value="1"/>
</dbReference>
<dbReference type="GO" id="GO:0008234">
    <property type="term" value="F:cysteine-type peptidase activity"/>
    <property type="evidence" value="ECO:0007669"/>
    <property type="project" value="InterPro"/>
</dbReference>
<name>A0AAN4ZD31_9BILA</name>
<accession>A0AAN4ZD31</accession>
<evidence type="ECO:0000313" key="2">
    <source>
        <dbReference type="EMBL" id="GMR36283.1"/>
    </source>
</evidence>
<keyword evidence="3" id="KW-1185">Reference proteome</keyword>